<reference evidence="4" key="1">
    <citation type="submission" date="2016-10" db="EMBL/GenBank/DDBJ databases">
        <authorList>
            <person name="Varghese N."/>
            <person name="Submissions S."/>
        </authorList>
    </citation>
    <scope>NUCLEOTIDE SEQUENCE [LARGE SCALE GENOMIC DNA]</scope>
    <source>
        <strain evidence="4">2SM5</strain>
    </source>
</reference>
<dbReference type="InterPro" id="IPR021309">
    <property type="entry name" value="YgaP-like_TM"/>
</dbReference>
<dbReference type="Proteomes" id="UP000243426">
    <property type="component" value="Chromosome I"/>
</dbReference>
<proteinExistence type="predicted"/>
<feature type="region of interest" description="Disordered" evidence="1">
    <location>
        <begin position="65"/>
        <end position="111"/>
    </location>
</feature>
<feature type="compositionally biased region" description="Basic and acidic residues" evidence="1">
    <location>
        <begin position="80"/>
        <end position="91"/>
    </location>
</feature>
<dbReference type="RefSeq" id="WP_090271853.1">
    <property type="nucleotide sequence ID" value="NZ_LT629748.1"/>
</dbReference>
<dbReference type="EMBL" id="LT629748">
    <property type="protein sequence ID" value="SDR80309.1"/>
    <property type="molecule type" value="Genomic_DNA"/>
</dbReference>
<sequence length="111" mass="11872">MLHLTTPKNVEGAERAASIIGGLALLGNGMRTGGLSGVLQMALGGMAVFRGATGHCELKRILDEKNHHSPDIQRYSHMPLDSETHSPDFRDPQASLPDSTPMGHETHPAKP</sequence>
<feature type="domain" description="Inner membrane protein YgaP-like transmembrane" evidence="2">
    <location>
        <begin position="8"/>
        <end position="67"/>
    </location>
</feature>
<protein>
    <recommendedName>
        <fullName evidence="2">Inner membrane protein YgaP-like transmembrane domain-containing protein</fullName>
    </recommendedName>
</protein>
<gene>
    <name evidence="3" type="ORF">SAMN05216198_0461</name>
</gene>
<name>A0A1H1M2P9_9GAMM</name>
<dbReference type="OrthoDB" id="6904375at2"/>
<evidence type="ECO:0000313" key="4">
    <source>
        <dbReference type="Proteomes" id="UP000243426"/>
    </source>
</evidence>
<dbReference type="AlphaFoldDB" id="A0A1H1M2P9"/>
<evidence type="ECO:0000313" key="3">
    <source>
        <dbReference type="EMBL" id="SDR80309.1"/>
    </source>
</evidence>
<accession>A0A1H1M2P9</accession>
<dbReference type="STRING" id="797277.SAMN05216198_0461"/>
<keyword evidence="4" id="KW-1185">Reference proteome</keyword>
<evidence type="ECO:0000259" key="2">
    <source>
        <dbReference type="Pfam" id="PF11127"/>
    </source>
</evidence>
<dbReference type="Pfam" id="PF11127">
    <property type="entry name" value="YgaP-like_TM"/>
    <property type="match status" value="1"/>
</dbReference>
<organism evidence="3 4">
    <name type="scientific">Halopseudomonas litoralis</name>
    <dbReference type="NCBI Taxonomy" id="797277"/>
    <lineage>
        <taxon>Bacteria</taxon>
        <taxon>Pseudomonadati</taxon>
        <taxon>Pseudomonadota</taxon>
        <taxon>Gammaproteobacteria</taxon>
        <taxon>Pseudomonadales</taxon>
        <taxon>Pseudomonadaceae</taxon>
        <taxon>Halopseudomonas</taxon>
    </lineage>
</organism>
<evidence type="ECO:0000256" key="1">
    <source>
        <dbReference type="SAM" id="MobiDB-lite"/>
    </source>
</evidence>